<feature type="compositionally biased region" description="Low complexity" evidence="1">
    <location>
        <begin position="17"/>
        <end position="38"/>
    </location>
</feature>
<dbReference type="EMBL" id="JAADJG010000960">
    <property type="protein sequence ID" value="KAF4432074.1"/>
    <property type="molecule type" value="Genomic_DNA"/>
</dbReference>
<dbReference type="Proteomes" id="UP000605986">
    <property type="component" value="Unassembled WGS sequence"/>
</dbReference>
<keyword evidence="3" id="KW-1185">Reference proteome</keyword>
<protein>
    <submittedName>
        <fullName evidence="2">Uncharacterized protein</fullName>
    </submittedName>
</protein>
<reference evidence="2" key="1">
    <citation type="submission" date="2020-01" db="EMBL/GenBank/DDBJ databases">
        <title>Identification and distribution of gene clusters putatively required for synthesis of sphingolipid metabolism inhibitors in phylogenetically diverse species of the filamentous fungus Fusarium.</title>
        <authorList>
            <person name="Kim H.-S."/>
            <person name="Busman M."/>
            <person name="Brown D.W."/>
            <person name="Divon H."/>
            <person name="Uhlig S."/>
            <person name="Proctor R.H."/>
        </authorList>
    </citation>
    <scope>NUCLEOTIDE SEQUENCE</scope>
    <source>
        <strain evidence="2">NRRL 53441</strain>
    </source>
</reference>
<dbReference type="AlphaFoldDB" id="A0A8H4JND8"/>
<accession>A0A8H4JND8</accession>
<feature type="region of interest" description="Disordered" evidence="1">
    <location>
        <begin position="1"/>
        <end position="53"/>
    </location>
</feature>
<comment type="caution">
    <text evidence="2">The sequence shown here is derived from an EMBL/GenBank/DDBJ whole genome shotgun (WGS) entry which is preliminary data.</text>
</comment>
<sequence>MATTNPKTLSSNNTCVCSGTSHGSRSSSSTCSRCSSRPRSPPSAPDCPAIGDHNKNDFLHFGPGYSGGTANNTDLLAQEINAEWEGGEKLAHRMKHEVPKVPKMD</sequence>
<evidence type="ECO:0000256" key="1">
    <source>
        <dbReference type="SAM" id="MobiDB-lite"/>
    </source>
</evidence>
<feature type="compositionally biased region" description="Polar residues" evidence="1">
    <location>
        <begin position="1"/>
        <end position="16"/>
    </location>
</feature>
<evidence type="ECO:0000313" key="3">
    <source>
        <dbReference type="Proteomes" id="UP000605986"/>
    </source>
</evidence>
<name>A0A8H4JND8_9HYPO</name>
<proteinExistence type="predicted"/>
<gene>
    <name evidence="2" type="ORF">F53441_13871</name>
</gene>
<evidence type="ECO:0000313" key="2">
    <source>
        <dbReference type="EMBL" id="KAF4432074.1"/>
    </source>
</evidence>
<organism evidence="2 3">
    <name type="scientific">Fusarium austroafricanum</name>
    <dbReference type="NCBI Taxonomy" id="2364996"/>
    <lineage>
        <taxon>Eukaryota</taxon>
        <taxon>Fungi</taxon>
        <taxon>Dikarya</taxon>
        <taxon>Ascomycota</taxon>
        <taxon>Pezizomycotina</taxon>
        <taxon>Sordariomycetes</taxon>
        <taxon>Hypocreomycetidae</taxon>
        <taxon>Hypocreales</taxon>
        <taxon>Nectriaceae</taxon>
        <taxon>Fusarium</taxon>
        <taxon>Fusarium concolor species complex</taxon>
    </lineage>
</organism>